<dbReference type="EMBL" id="AZEY01000034">
    <property type="protein sequence ID" value="KRL67141.1"/>
    <property type="molecule type" value="Genomic_DNA"/>
</dbReference>
<dbReference type="Proteomes" id="UP000052013">
    <property type="component" value="Unassembled WGS sequence"/>
</dbReference>
<protein>
    <submittedName>
        <fullName evidence="1">Uncharacterized protein</fullName>
    </submittedName>
</protein>
<organism evidence="1 2">
    <name type="scientific">Lentilactobacillus diolivorans DSM 14421</name>
    <dbReference type="NCBI Taxonomy" id="1423739"/>
    <lineage>
        <taxon>Bacteria</taxon>
        <taxon>Bacillati</taxon>
        <taxon>Bacillota</taxon>
        <taxon>Bacilli</taxon>
        <taxon>Lactobacillales</taxon>
        <taxon>Lactobacillaceae</taxon>
        <taxon>Lentilactobacillus</taxon>
    </lineage>
</organism>
<gene>
    <name evidence="1" type="ORF">FC85_GL002736</name>
</gene>
<dbReference type="STRING" id="1423739.FC85_GL002736"/>
<comment type="caution">
    <text evidence="1">The sequence shown here is derived from an EMBL/GenBank/DDBJ whole genome shotgun (WGS) entry which is preliminary data.</text>
</comment>
<proteinExistence type="predicted"/>
<reference evidence="1 2" key="1">
    <citation type="journal article" date="2015" name="Genome Announc.">
        <title>Expanding the biotechnology potential of lactobacilli through comparative genomics of 213 strains and associated genera.</title>
        <authorList>
            <person name="Sun Z."/>
            <person name="Harris H.M."/>
            <person name="McCann A."/>
            <person name="Guo C."/>
            <person name="Argimon S."/>
            <person name="Zhang W."/>
            <person name="Yang X."/>
            <person name="Jeffery I.B."/>
            <person name="Cooney J.C."/>
            <person name="Kagawa T.F."/>
            <person name="Liu W."/>
            <person name="Song Y."/>
            <person name="Salvetti E."/>
            <person name="Wrobel A."/>
            <person name="Rasinkangas P."/>
            <person name="Parkhill J."/>
            <person name="Rea M.C."/>
            <person name="O'Sullivan O."/>
            <person name="Ritari J."/>
            <person name="Douillard F.P."/>
            <person name="Paul Ross R."/>
            <person name="Yang R."/>
            <person name="Briner A.E."/>
            <person name="Felis G.E."/>
            <person name="de Vos W.M."/>
            <person name="Barrangou R."/>
            <person name="Klaenhammer T.R."/>
            <person name="Caufield P.W."/>
            <person name="Cui Y."/>
            <person name="Zhang H."/>
            <person name="O'Toole P.W."/>
        </authorList>
    </citation>
    <scope>NUCLEOTIDE SEQUENCE [LARGE SCALE GENOMIC DNA]</scope>
    <source>
        <strain evidence="1 2">DSM 14421</strain>
    </source>
</reference>
<dbReference type="PATRIC" id="fig|1423739.3.peg.2839"/>
<dbReference type="AlphaFoldDB" id="A0A0R1SLH6"/>
<accession>A0A0R1SLH6</accession>
<sequence>MMTNIAWANQMLRLAASEVHPDWLLECYKNQMRVVIAHGGNQYDDDCREIYRRFAMMVLLNQYHEGFISGFEWNPDLEAEDYLDFKAAIAKQKKKVTDR</sequence>
<name>A0A0R1SLH6_9LACO</name>
<evidence type="ECO:0000313" key="1">
    <source>
        <dbReference type="EMBL" id="KRL67141.1"/>
    </source>
</evidence>
<evidence type="ECO:0000313" key="2">
    <source>
        <dbReference type="Proteomes" id="UP000052013"/>
    </source>
</evidence>